<dbReference type="PRINTS" id="PR00463">
    <property type="entry name" value="EP450I"/>
</dbReference>
<keyword evidence="4 8" id="KW-0349">Heme</keyword>
<comment type="cofactor">
    <cofactor evidence="1 8">
        <name>heme</name>
        <dbReference type="ChEBI" id="CHEBI:30413"/>
    </cofactor>
</comment>
<keyword evidence="6 8" id="KW-0408">Iron</keyword>
<protein>
    <submittedName>
        <fullName evidence="10">Cyp5493A1</fullName>
    </submittedName>
</protein>
<evidence type="ECO:0000256" key="7">
    <source>
        <dbReference type="ARBA" id="ARBA00023033"/>
    </source>
</evidence>
<feature type="binding site" description="axial binding residue" evidence="8">
    <location>
        <position position="498"/>
    </location>
    <ligand>
        <name>heme</name>
        <dbReference type="ChEBI" id="CHEBI:30413"/>
    </ligand>
    <ligandPart>
        <name>Fe</name>
        <dbReference type="ChEBI" id="CHEBI:18248"/>
    </ligandPart>
</feature>
<dbReference type="AlphaFoldDB" id="A0A221SAG6"/>
<dbReference type="PANTHER" id="PTHR24305">
    <property type="entry name" value="CYTOCHROME P450"/>
    <property type="match status" value="1"/>
</dbReference>
<organism evidence="10">
    <name type="scientific">Phaffia rhodozyma</name>
    <name type="common">Yeast</name>
    <name type="synonym">Xanthophyllomyces dendrorhous</name>
    <dbReference type="NCBI Taxonomy" id="264483"/>
    <lineage>
        <taxon>Eukaryota</taxon>
        <taxon>Fungi</taxon>
        <taxon>Dikarya</taxon>
        <taxon>Basidiomycota</taxon>
        <taxon>Agaricomycotina</taxon>
        <taxon>Tremellomycetes</taxon>
        <taxon>Cystofilobasidiales</taxon>
        <taxon>Mrakiaceae</taxon>
        <taxon>Phaffia</taxon>
    </lineage>
</organism>
<evidence type="ECO:0000313" key="10">
    <source>
        <dbReference type="EMBL" id="ASN66815.1"/>
    </source>
</evidence>
<accession>A0A221SAG6</accession>
<dbReference type="PANTHER" id="PTHR24305:SF166">
    <property type="entry name" value="CYTOCHROME P450 12A4, MITOCHONDRIAL-RELATED"/>
    <property type="match status" value="1"/>
</dbReference>
<evidence type="ECO:0000256" key="2">
    <source>
        <dbReference type="ARBA" id="ARBA00005179"/>
    </source>
</evidence>
<keyword evidence="9" id="KW-0812">Transmembrane</keyword>
<evidence type="ECO:0000256" key="4">
    <source>
        <dbReference type="ARBA" id="ARBA00022617"/>
    </source>
</evidence>
<dbReference type="PRINTS" id="PR00385">
    <property type="entry name" value="P450"/>
</dbReference>
<reference evidence="10" key="1">
    <citation type="journal article" date="2017" name="BMC Genomics">
        <title>Characterization of the cytochrome P450 monooxygenase genes (P450ome) from the carotenogenic yeast Xanthophyllomyces dendrorhous.</title>
        <authorList>
            <person name="Cordova P."/>
            <person name="Gonzalez A.M."/>
            <person name="Nelson D.R."/>
            <person name="Gutierrez M.S."/>
            <person name="Baeza M."/>
            <person name="Cifuentes V."/>
            <person name="Alcaino J."/>
        </authorList>
    </citation>
    <scope>NUCLEOTIDE SEQUENCE</scope>
</reference>
<dbReference type="Pfam" id="PF00067">
    <property type="entry name" value="p450"/>
    <property type="match status" value="1"/>
</dbReference>
<evidence type="ECO:0000256" key="8">
    <source>
        <dbReference type="PIRSR" id="PIRSR602401-1"/>
    </source>
</evidence>
<dbReference type="EMBL" id="KY775132">
    <property type="protein sequence ID" value="ASN66815.1"/>
    <property type="molecule type" value="Genomic_DNA"/>
</dbReference>
<dbReference type="GO" id="GO:0016705">
    <property type="term" value="F:oxidoreductase activity, acting on paired donors, with incorporation or reduction of molecular oxygen"/>
    <property type="evidence" value="ECO:0007669"/>
    <property type="project" value="InterPro"/>
</dbReference>
<dbReference type="Gene3D" id="1.10.630.10">
    <property type="entry name" value="Cytochrome P450"/>
    <property type="match status" value="1"/>
</dbReference>
<dbReference type="InterPro" id="IPR002401">
    <property type="entry name" value="Cyt_P450_E_grp-I"/>
</dbReference>
<proteinExistence type="inferred from homology"/>
<keyword evidence="9" id="KW-1133">Transmembrane helix</keyword>
<name>A0A221SAG6_PHARH</name>
<dbReference type="GO" id="GO:0020037">
    <property type="term" value="F:heme binding"/>
    <property type="evidence" value="ECO:0007669"/>
    <property type="project" value="InterPro"/>
</dbReference>
<dbReference type="GO" id="GO:0004497">
    <property type="term" value="F:monooxygenase activity"/>
    <property type="evidence" value="ECO:0007669"/>
    <property type="project" value="UniProtKB-KW"/>
</dbReference>
<keyword evidence="5" id="KW-0560">Oxidoreductase</keyword>
<keyword evidence="7" id="KW-0503">Monooxygenase</keyword>
<gene>
    <name evidence="10" type="primary">CYP5493A1</name>
</gene>
<comment type="similarity">
    <text evidence="3">Belongs to the cytochrome P450 family.</text>
</comment>
<evidence type="ECO:0000256" key="9">
    <source>
        <dbReference type="SAM" id="Phobius"/>
    </source>
</evidence>
<feature type="transmembrane region" description="Helical" evidence="9">
    <location>
        <begin position="6"/>
        <end position="25"/>
    </location>
</feature>
<keyword evidence="9" id="KW-0472">Membrane</keyword>
<evidence type="ECO:0000256" key="5">
    <source>
        <dbReference type="ARBA" id="ARBA00023002"/>
    </source>
</evidence>
<dbReference type="InterPro" id="IPR001128">
    <property type="entry name" value="Cyt_P450"/>
</dbReference>
<evidence type="ECO:0000256" key="3">
    <source>
        <dbReference type="ARBA" id="ARBA00010617"/>
    </source>
</evidence>
<sequence>MSSLQTSFITAAVCVLAAVIVHYVLRPGMIKNIPSRPMLPILGHAHELIRHMYYHETVSDYFVDSFVKPLGPLSQFMKSAYEPVLIVADKRLNDQILNSKDWDRGALMQGIFGGVTPKGMLAIKTDSMLRLHRRALAPSMSPAFISISADVFAIHMARLMSLWKVKLQLASECKFGAGEQIADVFWDAEGDLHMLTTDAISQIVFGESFDQLPREIQLFSESPSGTFLKLEDLNRKPGSKGQSEIAGYMDVIFHSLSSGIAPGLKHAIQRLKPSYQRAFGGFRRWLTGRVDESRKKIKNGGEIAEITCVIDVILAKEAKAGVGSVLPEDELWDELGTFMVAGEETTSTTMCWILKFLSENPHVQSRLHEEMTRSLPSSDERNPNYDDIVGNGVCDYLEAVVYESLRHGETVRAVGRQSIRETTVTGPDGQEHLIPAGVNAMCLLNTSCAVYSDDPKLGWRSDKNDIHRFNPDRWLRPDGTFDKDAGPMLSFAAGPRACFGLKMALVFLRLFTAQLVMAFALAPLSSQHSTEDSRAVLTRRPTKNWVGVRTWSNELKNGGFDEGCDVKRTV</sequence>
<keyword evidence="8" id="KW-0479">Metal-binding</keyword>
<evidence type="ECO:0000256" key="1">
    <source>
        <dbReference type="ARBA" id="ARBA00001971"/>
    </source>
</evidence>
<evidence type="ECO:0000256" key="6">
    <source>
        <dbReference type="ARBA" id="ARBA00023004"/>
    </source>
</evidence>
<dbReference type="InterPro" id="IPR036396">
    <property type="entry name" value="Cyt_P450_sf"/>
</dbReference>
<comment type="pathway">
    <text evidence="2">Secondary metabolite biosynthesis.</text>
</comment>
<dbReference type="InterPro" id="IPR050121">
    <property type="entry name" value="Cytochrome_P450_monoxygenase"/>
</dbReference>
<dbReference type="GO" id="GO:0005506">
    <property type="term" value="F:iron ion binding"/>
    <property type="evidence" value="ECO:0007669"/>
    <property type="project" value="InterPro"/>
</dbReference>
<dbReference type="SUPFAM" id="SSF48264">
    <property type="entry name" value="Cytochrome P450"/>
    <property type="match status" value="1"/>
</dbReference>